<dbReference type="CDD" id="cd02440">
    <property type="entry name" value="AdoMet_MTases"/>
    <property type="match status" value="1"/>
</dbReference>
<gene>
    <name evidence="6" type="primary">rsmG</name>
    <name evidence="7" type="ORF">CJO09_12040</name>
    <name evidence="8" type="ORF">CJP73_03960</name>
</gene>
<name>A0A3A1YYG3_9BURK</name>
<comment type="function">
    <text evidence="6">Specifically methylates the N7 position of guanine in position 527 of 16S rRNA.</text>
</comment>
<dbReference type="PIRSF" id="PIRSF003078">
    <property type="entry name" value="GidB"/>
    <property type="match status" value="1"/>
</dbReference>
<dbReference type="InterPro" id="IPR003682">
    <property type="entry name" value="rRNA_ssu_MeTfrase_G"/>
</dbReference>
<evidence type="ECO:0000256" key="6">
    <source>
        <dbReference type="HAMAP-Rule" id="MF_00074"/>
    </source>
</evidence>
<evidence type="ECO:0000256" key="5">
    <source>
        <dbReference type="ARBA" id="ARBA00022691"/>
    </source>
</evidence>
<feature type="binding site" evidence="6">
    <location>
        <position position="94"/>
    </location>
    <ligand>
        <name>S-adenosyl-L-methionine</name>
        <dbReference type="ChEBI" id="CHEBI:59789"/>
    </ligand>
</feature>
<evidence type="ECO:0000256" key="1">
    <source>
        <dbReference type="ARBA" id="ARBA00022490"/>
    </source>
</evidence>
<dbReference type="SUPFAM" id="SSF53335">
    <property type="entry name" value="S-adenosyl-L-methionine-dependent methyltransferases"/>
    <property type="match status" value="1"/>
</dbReference>
<evidence type="ECO:0000256" key="3">
    <source>
        <dbReference type="ARBA" id="ARBA00022603"/>
    </source>
</evidence>
<accession>A0A3A1YYG3</accession>
<dbReference type="OrthoDB" id="9808773at2"/>
<comment type="catalytic activity">
    <reaction evidence="6">
        <text>guanosine(527) in 16S rRNA + S-adenosyl-L-methionine = N(7)-methylguanosine(527) in 16S rRNA + S-adenosyl-L-homocysteine</text>
        <dbReference type="Rhea" id="RHEA:42732"/>
        <dbReference type="Rhea" id="RHEA-COMP:10209"/>
        <dbReference type="Rhea" id="RHEA-COMP:10210"/>
        <dbReference type="ChEBI" id="CHEBI:57856"/>
        <dbReference type="ChEBI" id="CHEBI:59789"/>
        <dbReference type="ChEBI" id="CHEBI:74269"/>
        <dbReference type="ChEBI" id="CHEBI:74480"/>
        <dbReference type="EC" id="2.1.1.170"/>
    </reaction>
</comment>
<evidence type="ECO:0000313" key="7">
    <source>
        <dbReference type="EMBL" id="RII82606.1"/>
    </source>
</evidence>
<dbReference type="Proteomes" id="UP000266206">
    <property type="component" value="Unassembled WGS sequence"/>
</dbReference>
<sequence length="221" mass="24958">MEIATDYRNRIADAAQKLDLVLSDLQIEQLLKYVHSLLKWNRTYNLTALRAPDQVLIHHIFDSLALIPPFLKYLDTNRKGEPGTLVDVGSGGGLPGVVLAICFPDWQVYCVDAVEKKTAFLRQLRGALQLPNLQACHGRIEQLSNLNADVIVSRAFASLQDFVELSSKHLKAHGVFIAMKGLTPEKEIQDLTLHTDWKIWHIDTLEVPDLNAQRCLVWIRS</sequence>
<keyword evidence="5 6" id="KW-0949">S-adenosyl-L-methionine</keyword>
<feature type="binding site" evidence="6">
    <location>
        <begin position="140"/>
        <end position="141"/>
    </location>
    <ligand>
        <name>S-adenosyl-L-methionine</name>
        <dbReference type="ChEBI" id="CHEBI:59789"/>
    </ligand>
</feature>
<feature type="binding site" evidence="6">
    <location>
        <position position="154"/>
    </location>
    <ligand>
        <name>S-adenosyl-L-methionine</name>
        <dbReference type="ChEBI" id="CHEBI:59789"/>
    </ligand>
</feature>
<evidence type="ECO:0000256" key="4">
    <source>
        <dbReference type="ARBA" id="ARBA00022679"/>
    </source>
</evidence>
<dbReference type="Proteomes" id="UP000266483">
    <property type="component" value="Unassembled WGS sequence"/>
</dbReference>
<dbReference type="AlphaFoldDB" id="A0A3A1YYG3"/>
<dbReference type="Gene3D" id="3.40.50.150">
    <property type="entry name" value="Vaccinia Virus protein VP39"/>
    <property type="match status" value="1"/>
</dbReference>
<evidence type="ECO:0000313" key="9">
    <source>
        <dbReference type="Proteomes" id="UP000266206"/>
    </source>
</evidence>
<feature type="binding site" evidence="6">
    <location>
        <position position="89"/>
    </location>
    <ligand>
        <name>S-adenosyl-L-methionine</name>
        <dbReference type="ChEBI" id="CHEBI:59789"/>
    </ligand>
</feature>
<comment type="subcellular location">
    <subcellularLocation>
        <location evidence="6">Cytoplasm</location>
    </subcellularLocation>
</comment>
<reference evidence="9 10" key="1">
    <citation type="submission" date="2017-08" db="EMBL/GenBank/DDBJ databases">
        <title>Pusillimonas indicus sp. nov., a member of the family Alcaligenaceae isolated from surface seawater.</title>
        <authorList>
            <person name="Li J."/>
        </authorList>
    </citation>
    <scope>NUCLEOTIDE SEQUENCE [LARGE SCALE GENOMIC DNA]</scope>
    <source>
        <strain evidence="7 10">17-4A</strain>
        <strain evidence="8 9">L52-1-41</strain>
    </source>
</reference>
<organism evidence="8 9">
    <name type="scientific">Neopusillimonas maritima</name>
    <dbReference type="NCBI Taxonomy" id="2026239"/>
    <lineage>
        <taxon>Bacteria</taxon>
        <taxon>Pseudomonadati</taxon>
        <taxon>Pseudomonadota</taxon>
        <taxon>Betaproteobacteria</taxon>
        <taxon>Burkholderiales</taxon>
        <taxon>Alcaligenaceae</taxon>
        <taxon>Neopusillimonas</taxon>
    </lineage>
</organism>
<dbReference type="PANTHER" id="PTHR31760:SF0">
    <property type="entry name" value="S-ADENOSYL-L-METHIONINE-DEPENDENT METHYLTRANSFERASES SUPERFAMILY PROTEIN"/>
    <property type="match status" value="1"/>
</dbReference>
<evidence type="ECO:0000313" key="10">
    <source>
        <dbReference type="Proteomes" id="UP000266483"/>
    </source>
</evidence>
<comment type="similarity">
    <text evidence="6">Belongs to the methyltransferase superfamily. RNA methyltransferase RsmG family.</text>
</comment>
<evidence type="ECO:0000313" key="8">
    <source>
        <dbReference type="EMBL" id="RIY42585.1"/>
    </source>
</evidence>
<dbReference type="Pfam" id="PF02527">
    <property type="entry name" value="GidB"/>
    <property type="match status" value="1"/>
</dbReference>
<dbReference type="GO" id="GO:0070043">
    <property type="term" value="F:rRNA (guanine-N7-)-methyltransferase activity"/>
    <property type="evidence" value="ECO:0007669"/>
    <property type="project" value="UniProtKB-UniRule"/>
</dbReference>
<comment type="caution">
    <text evidence="8">The sequence shown here is derived from an EMBL/GenBank/DDBJ whole genome shotgun (WGS) entry which is preliminary data.</text>
</comment>
<evidence type="ECO:0000256" key="2">
    <source>
        <dbReference type="ARBA" id="ARBA00022552"/>
    </source>
</evidence>
<dbReference type="NCBIfam" id="TIGR00138">
    <property type="entry name" value="rsmG_gidB"/>
    <property type="match status" value="1"/>
</dbReference>
<comment type="caution">
    <text evidence="6">Lacks conserved residue(s) required for the propagation of feature annotation.</text>
</comment>
<dbReference type="HAMAP" id="MF_00074">
    <property type="entry name" value="16SrRNA_methyltr_G"/>
    <property type="match status" value="1"/>
</dbReference>
<dbReference type="RefSeq" id="WP_119442556.1">
    <property type="nucleotide sequence ID" value="NZ_CP170494.1"/>
</dbReference>
<keyword evidence="1 6" id="KW-0963">Cytoplasm</keyword>
<dbReference type="GO" id="GO:0005829">
    <property type="term" value="C:cytosol"/>
    <property type="evidence" value="ECO:0007669"/>
    <property type="project" value="TreeGrafter"/>
</dbReference>
<dbReference type="InterPro" id="IPR029063">
    <property type="entry name" value="SAM-dependent_MTases_sf"/>
</dbReference>
<dbReference type="EMBL" id="NQYH01000001">
    <property type="protein sequence ID" value="RIY42585.1"/>
    <property type="molecule type" value="Genomic_DNA"/>
</dbReference>
<dbReference type="PANTHER" id="PTHR31760">
    <property type="entry name" value="S-ADENOSYL-L-METHIONINE-DEPENDENT METHYLTRANSFERASES SUPERFAMILY PROTEIN"/>
    <property type="match status" value="1"/>
</dbReference>
<keyword evidence="2 6" id="KW-0698">rRNA processing</keyword>
<dbReference type="EC" id="2.1.1.170" evidence="6"/>
<proteinExistence type="inferred from homology"/>
<keyword evidence="3 6" id="KW-0489">Methyltransferase</keyword>
<protein>
    <recommendedName>
        <fullName evidence="6">Ribosomal RNA small subunit methyltransferase G</fullName>
        <ecNumber evidence="6">2.1.1.170</ecNumber>
    </recommendedName>
    <alternativeName>
        <fullName evidence="6">16S rRNA 7-methylguanosine methyltransferase</fullName>
        <shortName evidence="6">16S rRNA m7G methyltransferase</shortName>
    </alternativeName>
</protein>
<keyword evidence="10" id="KW-1185">Reference proteome</keyword>
<dbReference type="EMBL" id="NQOU01000004">
    <property type="protein sequence ID" value="RII82606.1"/>
    <property type="molecule type" value="Genomic_DNA"/>
</dbReference>
<keyword evidence="4 6" id="KW-0808">Transferase</keyword>